<dbReference type="InParanoid" id="A0A1D2VK78"/>
<reference evidence="2" key="1">
    <citation type="submission" date="2016-05" db="EMBL/GenBank/DDBJ databases">
        <title>Comparative genomics of biotechnologically important yeasts.</title>
        <authorList>
            <consortium name="DOE Joint Genome Institute"/>
            <person name="Riley R."/>
            <person name="Haridas S."/>
            <person name="Wolfe K.H."/>
            <person name="Lopes M.R."/>
            <person name="Hittinger C.T."/>
            <person name="Goker M."/>
            <person name="Salamov A."/>
            <person name="Wisecaver J."/>
            <person name="Long T.M."/>
            <person name="Aerts A.L."/>
            <person name="Barry K."/>
            <person name="Choi C."/>
            <person name="Clum A."/>
            <person name="Coughlan A.Y."/>
            <person name="Deshpande S."/>
            <person name="Douglass A.P."/>
            <person name="Hanson S.J."/>
            <person name="Klenk H.-P."/>
            <person name="Labutti K."/>
            <person name="Lapidus A."/>
            <person name="Lindquist E."/>
            <person name="Lipzen A."/>
            <person name="Meier-Kolthoff J.P."/>
            <person name="Ohm R.A."/>
            <person name="Otillar R.P."/>
            <person name="Pangilinan J."/>
            <person name="Peng Y."/>
            <person name="Rokas A."/>
            <person name="Rosa C.A."/>
            <person name="Scheuner C."/>
            <person name="Sibirny A.A."/>
            <person name="Slot J.C."/>
            <person name="Stielow J.B."/>
            <person name="Sun H."/>
            <person name="Kurtzman C.P."/>
            <person name="Blackwell M."/>
            <person name="Grigoriev I.V."/>
            <person name="Jeffries T.W."/>
        </authorList>
    </citation>
    <scope>NUCLEOTIDE SEQUENCE [LARGE SCALE GENOMIC DNA]</scope>
    <source>
        <strain evidence="2">DSM 1968</strain>
    </source>
</reference>
<evidence type="ECO:0000313" key="2">
    <source>
        <dbReference type="Proteomes" id="UP000095038"/>
    </source>
</evidence>
<evidence type="ECO:0000313" key="1">
    <source>
        <dbReference type="EMBL" id="ODV62016.1"/>
    </source>
</evidence>
<dbReference type="RefSeq" id="XP_020048323.1">
    <property type="nucleotide sequence ID" value="XM_020192984.1"/>
</dbReference>
<gene>
    <name evidence="1" type="ORF">ASCRUDRAFT_75244</name>
</gene>
<organism evidence="1 2">
    <name type="scientific">Ascoidea rubescens DSM 1968</name>
    <dbReference type="NCBI Taxonomy" id="1344418"/>
    <lineage>
        <taxon>Eukaryota</taxon>
        <taxon>Fungi</taxon>
        <taxon>Dikarya</taxon>
        <taxon>Ascomycota</taxon>
        <taxon>Saccharomycotina</taxon>
        <taxon>Saccharomycetes</taxon>
        <taxon>Ascoideaceae</taxon>
        <taxon>Ascoidea</taxon>
    </lineage>
</organism>
<keyword evidence="2" id="KW-1185">Reference proteome</keyword>
<dbReference type="Proteomes" id="UP000095038">
    <property type="component" value="Unassembled WGS sequence"/>
</dbReference>
<dbReference type="EMBL" id="KV454478">
    <property type="protein sequence ID" value="ODV62016.1"/>
    <property type="molecule type" value="Genomic_DNA"/>
</dbReference>
<dbReference type="AlphaFoldDB" id="A0A1D2VK78"/>
<accession>A0A1D2VK78</accession>
<dbReference type="GeneID" id="30966620"/>
<proteinExistence type="predicted"/>
<name>A0A1D2VK78_9ASCO</name>
<protein>
    <submittedName>
        <fullName evidence="1">Uncharacterized protein</fullName>
    </submittedName>
</protein>
<sequence length="187" mass="22144">MIKHIKTFQILEDNIPLGKCHTVSELNKLISDKYCRVKSKKQLTMQGRDLLQVLTNMKLVIKYYFTPKNKKVIASKYFDKCAEIDFHRKIVMKYTCWSQEKCYSVVKYPDVPIELGHFTKLELSLLFRLYESGFVREAIGFLEKLDERPVNVEPQYRVLKRRRMSKDIGFKQKSYGSYSNPIDVIEL</sequence>